<keyword evidence="8" id="KW-0943">RNA-mediated gene silencing</keyword>
<keyword evidence="4" id="KW-0217">Developmental protein</keyword>
<evidence type="ECO:0000256" key="12">
    <source>
        <dbReference type="SAM" id="MobiDB-lite"/>
    </source>
</evidence>
<dbReference type="OMA" id="HEEMNIF"/>
<keyword evidence="10" id="KW-0469">Meiosis</keyword>
<dbReference type="GO" id="GO:0043186">
    <property type="term" value="C:P granule"/>
    <property type="evidence" value="ECO:0007669"/>
    <property type="project" value="TreeGrafter"/>
</dbReference>
<dbReference type="GO" id="GO:0030154">
    <property type="term" value="P:cell differentiation"/>
    <property type="evidence" value="ECO:0007669"/>
    <property type="project" value="UniProtKB-KW"/>
</dbReference>
<keyword evidence="5" id="KW-0963">Cytoplasm</keyword>
<feature type="domain" description="HMG box" evidence="13">
    <location>
        <begin position="1"/>
        <end position="70"/>
    </location>
</feature>
<evidence type="ECO:0000256" key="1">
    <source>
        <dbReference type="ARBA" id="ARBA00004123"/>
    </source>
</evidence>
<dbReference type="Proteomes" id="UP000094527">
    <property type="component" value="Unassembled WGS sequence"/>
</dbReference>
<protein>
    <submittedName>
        <fullName evidence="14">Protein maelstrom</fullName>
    </submittedName>
</protein>
<accession>A0A1D2MI10</accession>
<dbReference type="Pfam" id="PF09011">
    <property type="entry name" value="HMG_box_2"/>
    <property type="match status" value="1"/>
</dbReference>
<dbReference type="GO" id="GO:0007283">
    <property type="term" value="P:spermatogenesis"/>
    <property type="evidence" value="ECO:0007669"/>
    <property type="project" value="TreeGrafter"/>
</dbReference>
<comment type="caution">
    <text evidence="14">The sequence shown here is derived from an EMBL/GenBank/DDBJ whole genome shotgun (WGS) entry which is preliminary data.</text>
</comment>
<feature type="compositionally biased region" description="Polar residues" evidence="12">
    <location>
        <begin position="469"/>
        <end position="490"/>
    </location>
</feature>
<evidence type="ECO:0000256" key="4">
    <source>
        <dbReference type="ARBA" id="ARBA00022473"/>
    </source>
</evidence>
<dbReference type="OrthoDB" id="24555at2759"/>
<dbReference type="InterPro" id="IPR024970">
    <property type="entry name" value="Maelstrom"/>
</dbReference>
<organism evidence="14 15">
    <name type="scientific">Orchesella cincta</name>
    <name type="common">Springtail</name>
    <name type="synonym">Podura cincta</name>
    <dbReference type="NCBI Taxonomy" id="48709"/>
    <lineage>
        <taxon>Eukaryota</taxon>
        <taxon>Metazoa</taxon>
        <taxon>Ecdysozoa</taxon>
        <taxon>Arthropoda</taxon>
        <taxon>Hexapoda</taxon>
        <taxon>Collembola</taxon>
        <taxon>Entomobryomorpha</taxon>
        <taxon>Entomobryoidea</taxon>
        <taxon>Orchesellidae</taxon>
        <taxon>Orchesellinae</taxon>
        <taxon>Orchesella</taxon>
    </lineage>
</organism>
<evidence type="ECO:0000313" key="15">
    <source>
        <dbReference type="Proteomes" id="UP000094527"/>
    </source>
</evidence>
<keyword evidence="7 11" id="KW-0238">DNA-binding</keyword>
<comment type="similarity">
    <text evidence="3">Belongs to the maelstrom family.</text>
</comment>
<proteinExistence type="inferred from homology"/>
<evidence type="ECO:0000256" key="11">
    <source>
        <dbReference type="PROSITE-ProRule" id="PRU00267"/>
    </source>
</evidence>
<dbReference type="Gene3D" id="1.10.30.10">
    <property type="entry name" value="High mobility group box domain"/>
    <property type="match status" value="1"/>
</dbReference>
<dbReference type="GO" id="GO:0005634">
    <property type="term" value="C:nucleus"/>
    <property type="evidence" value="ECO:0007669"/>
    <property type="project" value="UniProtKB-SubCell"/>
</dbReference>
<dbReference type="EMBL" id="LJIJ01001183">
    <property type="protein sequence ID" value="ODM92626.1"/>
    <property type="molecule type" value="Genomic_DNA"/>
</dbReference>
<dbReference type="PROSITE" id="PS50118">
    <property type="entry name" value="HMG_BOX_2"/>
    <property type="match status" value="1"/>
</dbReference>
<evidence type="ECO:0000256" key="5">
    <source>
        <dbReference type="ARBA" id="ARBA00022490"/>
    </source>
</evidence>
<dbReference type="CDD" id="cd21992">
    <property type="entry name" value="HMG-box_MAEL"/>
    <property type="match status" value="1"/>
</dbReference>
<sequence>KPPKNSYFFFINMRRERAEAEGYKIMGGFQEASRLFAFEWGQLSKEERAPYENMAKVAKEQEKYNINNKFTVTGETYAQVNKQLLENRTAHEEMNIFLKRMTTGSGSGSRIYIFMKCVHSVELLKDKRSKDYLPAEISMAAFTLKGGITSIYTTLVDAGKVPLGYQFNALENSEDTLLPLPGDSSYTAETRDYRGILSKIFGFTNHWQKEADKYDMPGHYRVFFCRTSEIEPIQTGLQWLVNQLHGKDKKKYQYLLDSVKIYTLSRLVLALAKQANKMNPSYQNYVVDSKLDDLAESVITKGNYEYRPEIACSFHKSAMGILKMHNCAQSIVMRRAFMLFEEFVPAYNYEWCDRHKIENVTKGTMKPMIVKKQEEVKPIEEVGLVEEPDWLKDEPKDEVKRSSSPDGAYGASWLDSKPTVSKGCAGKRDDDDEDLPDWARKPEINPSFHENDFPSLGGDGGSKPAKGRGSSSHWPLQSAHHTGNSGSSMRPTIPPTIKFAGRGRGFQGGAPPATNMFLDAEEFPSLGASTNSNSYGRGRGIRKS</sequence>
<keyword evidence="9 11" id="KW-0539">Nucleus</keyword>
<evidence type="ECO:0000256" key="7">
    <source>
        <dbReference type="ARBA" id="ARBA00023125"/>
    </source>
</evidence>
<dbReference type="SUPFAM" id="SSF47095">
    <property type="entry name" value="HMG-box"/>
    <property type="match status" value="1"/>
</dbReference>
<gene>
    <name evidence="14" type="ORF">Ocin01_14061</name>
</gene>
<feature type="DNA-binding region" description="HMG box" evidence="11">
    <location>
        <begin position="1"/>
        <end position="70"/>
    </location>
</feature>
<comment type="subcellular location">
    <subcellularLocation>
        <location evidence="2">Cytoplasm</location>
    </subcellularLocation>
    <subcellularLocation>
        <location evidence="1">Nucleus</location>
    </subcellularLocation>
</comment>
<evidence type="ECO:0000256" key="10">
    <source>
        <dbReference type="ARBA" id="ARBA00023254"/>
    </source>
</evidence>
<dbReference type="InterPro" id="IPR036910">
    <property type="entry name" value="HMG_box_dom_sf"/>
</dbReference>
<reference evidence="14 15" key="1">
    <citation type="journal article" date="2016" name="Genome Biol. Evol.">
        <title>Gene Family Evolution Reflects Adaptation to Soil Environmental Stressors in the Genome of the Collembolan Orchesella cincta.</title>
        <authorList>
            <person name="Faddeeva-Vakhrusheva A."/>
            <person name="Derks M.F."/>
            <person name="Anvar S.Y."/>
            <person name="Agamennone V."/>
            <person name="Suring W."/>
            <person name="Smit S."/>
            <person name="van Straalen N.M."/>
            <person name="Roelofs D."/>
        </authorList>
    </citation>
    <scope>NUCLEOTIDE SEQUENCE [LARGE SCALE GENOMIC DNA]</scope>
    <source>
        <tissue evidence="14">Mixed pool</tissue>
    </source>
</reference>
<dbReference type="Pfam" id="PF13017">
    <property type="entry name" value="Maelstrom"/>
    <property type="match status" value="1"/>
</dbReference>
<evidence type="ECO:0000256" key="3">
    <source>
        <dbReference type="ARBA" id="ARBA00007057"/>
    </source>
</evidence>
<dbReference type="InterPro" id="IPR039259">
    <property type="entry name" value="Protein_maelstrom"/>
</dbReference>
<dbReference type="GO" id="GO:0034587">
    <property type="term" value="P:piRNA processing"/>
    <property type="evidence" value="ECO:0007669"/>
    <property type="project" value="TreeGrafter"/>
</dbReference>
<dbReference type="GO" id="GO:0007140">
    <property type="term" value="P:male meiotic nuclear division"/>
    <property type="evidence" value="ECO:0007669"/>
    <property type="project" value="TreeGrafter"/>
</dbReference>
<evidence type="ECO:0000256" key="6">
    <source>
        <dbReference type="ARBA" id="ARBA00022782"/>
    </source>
</evidence>
<evidence type="ECO:0000256" key="9">
    <source>
        <dbReference type="ARBA" id="ARBA00023242"/>
    </source>
</evidence>
<feature type="region of interest" description="Disordered" evidence="12">
    <location>
        <begin position="387"/>
        <end position="544"/>
    </location>
</feature>
<evidence type="ECO:0000313" key="14">
    <source>
        <dbReference type="EMBL" id="ODM92626.1"/>
    </source>
</evidence>
<keyword evidence="6" id="KW-0221">Differentiation</keyword>
<dbReference type="InterPro" id="IPR009071">
    <property type="entry name" value="HMG_box_dom"/>
</dbReference>
<evidence type="ECO:0000259" key="13">
    <source>
        <dbReference type="PROSITE" id="PS50118"/>
    </source>
</evidence>
<dbReference type="GO" id="GO:0043565">
    <property type="term" value="F:sequence-specific DNA binding"/>
    <property type="evidence" value="ECO:0007669"/>
    <property type="project" value="TreeGrafter"/>
</dbReference>
<dbReference type="PANTHER" id="PTHR21358">
    <property type="entry name" value="PROTEIN MAELSTROM HOMOLOG"/>
    <property type="match status" value="1"/>
</dbReference>
<evidence type="ECO:0000256" key="8">
    <source>
        <dbReference type="ARBA" id="ARBA00023158"/>
    </source>
</evidence>
<feature type="non-terminal residue" evidence="14">
    <location>
        <position position="1"/>
    </location>
</feature>
<feature type="compositionally biased region" description="Basic and acidic residues" evidence="12">
    <location>
        <begin position="389"/>
        <end position="403"/>
    </location>
</feature>
<keyword evidence="15" id="KW-1185">Reference proteome</keyword>
<dbReference type="AlphaFoldDB" id="A0A1D2MI10"/>
<dbReference type="PANTHER" id="PTHR21358:SF4">
    <property type="entry name" value="PROTEIN MAELSTROM HOMOLOG"/>
    <property type="match status" value="1"/>
</dbReference>
<dbReference type="GO" id="GO:0045892">
    <property type="term" value="P:negative regulation of DNA-templated transcription"/>
    <property type="evidence" value="ECO:0007669"/>
    <property type="project" value="TreeGrafter"/>
</dbReference>
<evidence type="ECO:0000256" key="2">
    <source>
        <dbReference type="ARBA" id="ARBA00004496"/>
    </source>
</evidence>
<name>A0A1D2MI10_ORCCI</name>
<dbReference type="GO" id="GO:0060964">
    <property type="term" value="P:regulation of miRNA-mediated gene silencing"/>
    <property type="evidence" value="ECO:0007669"/>
    <property type="project" value="InterPro"/>
</dbReference>